<accession>A0A285TUC5</accession>
<dbReference type="SUPFAM" id="SSF56300">
    <property type="entry name" value="Metallo-dependent phosphatases"/>
    <property type="match status" value="1"/>
</dbReference>
<keyword evidence="3" id="KW-1185">Reference proteome</keyword>
<dbReference type="InterPro" id="IPR004843">
    <property type="entry name" value="Calcineurin-like_PHP"/>
</dbReference>
<dbReference type="InterPro" id="IPR050126">
    <property type="entry name" value="Ap4A_hydrolase"/>
</dbReference>
<dbReference type="Proteomes" id="UP000219636">
    <property type="component" value="Unassembled WGS sequence"/>
</dbReference>
<organism evidence="2 3">
    <name type="scientific">Ureibacillus xyleni</name>
    <dbReference type="NCBI Taxonomy" id="614648"/>
    <lineage>
        <taxon>Bacteria</taxon>
        <taxon>Bacillati</taxon>
        <taxon>Bacillota</taxon>
        <taxon>Bacilli</taxon>
        <taxon>Bacillales</taxon>
        <taxon>Caryophanaceae</taxon>
        <taxon>Ureibacillus</taxon>
    </lineage>
</organism>
<evidence type="ECO:0000313" key="2">
    <source>
        <dbReference type="EMBL" id="SOC27598.1"/>
    </source>
</evidence>
<proteinExistence type="predicted"/>
<feature type="domain" description="Calcineurin-like phosphoesterase" evidence="1">
    <location>
        <begin position="1"/>
        <end position="186"/>
    </location>
</feature>
<dbReference type="EMBL" id="OBMQ01000024">
    <property type="protein sequence ID" value="SOC27598.1"/>
    <property type="molecule type" value="Genomic_DNA"/>
</dbReference>
<protein>
    <submittedName>
        <fullName evidence="2">Calcineurin-like phosphoesterase family protein</fullName>
    </submittedName>
</protein>
<name>A0A285TUC5_9BACL</name>
<dbReference type="GO" id="GO:0008803">
    <property type="term" value="F:bis(5'-nucleosyl)-tetraphosphatase (symmetrical) activity"/>
    <property type="evidence" value="ECO:0007669"/>
    <property type="project" value="TreeGrafter"/>
</dbReference>
<evidence type="ECO:0000313" key="3">
    <source>
        <dbReference type="Proteomes" id="UP000219636"/>
    </source>
</evidence>
<dbReference type="CDD" id="cd00144">
    <property type="entry name" value="MPP_PPP_family"/>
    <property type="match status" value="1"/>
</dbReference>
<dbReference type="Pfam" id="PF00149">
    <property type="entry name" value="Metallophos"/>
    <property type="match status" value="1"/>
</dbReference>
<dbReference type="InterPro" id="IPR029052">
    <property type="entry name" value="Metallo-depent_PP-like"/>
</dbReference>
<dbReference type="RefSeq" id="WP_237658484.1">
    <property type="nucleotide sequence ID" value="NZ_OBMQ01000024.1"/>
</dbReference>
<reference evidence="3" key="1">
    <citation type="submission" date="2017-08" db="EMBL/GenBank/DDBJ databases">
        <authorList>
            <person name="Varghese N."/>
            <person name="Submissions S."/>
        </authorList>
    </citation>
    <scope>NUCLEOTIDE SEQUENCE [LARGE SCALE GENOMIC DNA]</scope>
    <source>
        <strain evidence="3">JC22</strain>
    </source>
</reference>
<dbReference type="GO" id="GO:0016791">
    <property type="term" value="F:phosphatase activity"/>
    <property type="evidence" value="ECO:0007669"/>
    <property type="project" value="TreeGrafter"/>
</dbReference>
<sequence length="340" mass="39802">MNFFVVSDIHGMYKQFEEILSYWDKKSILVILGDLIDRGKQSYEVVRKVMDLQKQYGNQVINLKGNHEDLFLKFIENPTLEYGIYFRNGGLATLKSFINDFEVKELSKHMDTLKIEYAQEIEFIKSGLSYYQVGNLLLTHAGFESNLYNWQDTSPGEYIWIRDHYQYQNKTNLINIFGHTPTYLIHGVDDIWVSPCHTYIGIDGACAYGGQLNALLISVEGEILQQFVVDNGGAERKEKLKLLLELNAKPTFISILQNIQQKYNRTDQEMGKYFGFHERQWRYLLEGKIVPRKEFYSIIYNTFSEILTEEERSLLMHELNDSGKEWSVEDIEKLLFGDEK</sequence>
<dbReference type="GO" id="GO:0110154">
    <property type="term" value="P:RNA decapping"/>
    <property type="evidence" value="ECO:0007669"/>
    <property type="project" value="TreeGrafter"/>
</dbReference>
<dbReference type="GO" id="GO:0005737">
    <property type="term" value="C:cytoplasm"/>
    <property type="evidence" value="ECO:0007669"/>
    <property type="project" value="TreeGrafter"/>
</dbReference>
<dbReference type="AlphaFoldDB" id="A0A285TUC5"/>
<dbReference type="PANTHER" id="PTHR42850">
    <property type="entry name" value="METALLOPHOSPHOESTERASE"/>
    <property type="match status" value="1"/>
</dbReference>
<dbReference type="Gene3D" id="3.60.21.10">
    <property type="match status" value="1"/>
</dbReference>
<dbReference type="PANTHER" id="PTHR42850:SF4">
    <property type="entry name" value="ZINC-DEPENDENT ENDOPOLYPHOSPHATASE"/>
    <property type="match status" value="1"/>
</dbReference>
<gene>
    <name evidence="2" type="ORF">SAMN05880501_12412</name>
</gene>
<evidence type="ECO:0000259" key="1">
    <source>
        <dbReference type="Pfam" id="PF00149"/>
    </source>
</evidence>